<dbReference type="KEGG" id="cdx:CDES_02880"/>
<proteinExistence type="predicted"/>
<keyword evidence="1" id="KW-0472">Membrane</keyword>
<keyword evidence="1" id="KW-0812">Transmembrane</keyword>
<dbReference type="STRING" id="931089.CDES_02880"/>
<dbReference type="AlphaFoldDB" id="A0A0M5IL92"/>
<dbReference type="Proteomes" id="UP000068067">
    <property type="component" value="Chromosome"/>
</dbReference>
<reference evidence="2 3" key="1">
    <citation type="submission" date="2014-08" db="EMBL/GenBank/DDBJ databases">
        <title>Complete genome sequence of Corynebacterium deserti GIMN1.010 (=DSM 45689), isolated from desert sand in western China.</title>
        <authorList>
            <person name="Ruckert C."/>
            <person name="Albersmeier A."/>
            <person name="Kalinowski J."/>
        </authorList>
    </citation>
    <scope>NUCLEOTIDE SEQUENCE [LARGE SCALE GENOMIC DNA]</scope>
    <source>
        <strain evidence="2 3">GIMN1.010</strain>
    </source>
</reference>
<feature type="transmembrane region" description="Helical" evidence="1">
    <location>
        <begin position="7"/>
        <end position="29"/>
    </location>
</feature>
<name>A0A0M5IL92_9CORY</name>
<gene>
    <name evidence="2" type="ORF">CDES_02880</name>
</gene>
<feature type="transmembrane region" description="Helical" evidence="1">
    <location>
        <begin position="89"/>
        <end position="110"/>
    </location>
</feature>
<accession>A0A0M5IL92</accession>
<evidence type="ECO:0000313" key="2">
    <source>
        <dbReference type="EMBL" id="ALC05031.1"/>
    </source>
</evidence>
<dbReference type="PATRIC" id="fig|931089.4.peg.580"/>
<evidence type="ECO:0000256" key="1">
    <source>
        <dbReference type="SAM" id="Phobius"/>
    </source>
</evidence>
<keyword evidence="1" id="KW-1133">Transmembrane helix</keyword>
<protein>
    <submittedName>
        <fullName evidence="2">Putative membrane protein</fullName>
    </submittedName>
</protein>
<organism evidence="2 3">
    <name type="scientific">Corynebacterium deserti GIMN1.010</name>
    <dbReference type="NCBI Taxonomy" id="931089"/>
    <lineage>
        <taxon>Bacteria</taxon>
        <taxon>Bacillati</taxon>
        <taxon>Actinomycetota</taxon>
        <taxon>Actinomycetes</taxon>
        <taxon>Mycobacteriales</taxon>
        <taxon>Corynebacteriaceae</taxon>
        <taxon>Corynebacterium</taxon>
    </lineage>
</organism>
<evidence type="ECO:0000313" key="3">
    <source>
        <dbReference type="Proteomes" id="UP000068067"/>
    </source>
</evidence>
<sequence>MQNSSPVPVKILSVIYLSLFIVLSIVLPVSTVLDAFALGFILALSFVAAVTAAATTQKASISVLLCLGLVGLICVGVGIYFWLNVPEGIFDPLLIVIGGGVFIAQLILAINRFREIRGKEPTAS</sequence>
<dbReference type="OrthoDB" id="4411311at2"/>
<feature type="transmembrane region" description="Helical" evidence="1">
    <location>
        <begin position="61"/>
        <end position="83"/>
    </location>
</feature>
<dbReference type="EMBL" id="CP009220">
    <property type="protein sequence ID" value="ALC05031.1"/>
    <property type="molecule type" value="Genomic_DNA"/>
</dbReference>
<dbReference type="RefSeq" id="WP_053544166.1">
    <property type="nucleotide sequence ID" value="NZ_CP009220.1"/>
</dbReference>
<keyword evidence="3" id="KW-1185">Reference proteome</keyword>
<feature type="transmembrane region" description="Helical" evidence="1">
    <location>
        <begin position="35"/>
        <end position="54"/>
    </location>
</feature>